<dbReference type="InterPro" id="IPR015422">
    <property type="entry name" value="PyrdxlP-dep_Trfase_small"/>
</dbReference>
<dbReference type="Gene3D" id="3.40.640.10">
    <property type="entry name" value="Type I PLP-dependent aspartate aminotransferase-like (Major domain)"/>
    <property type="match status" value="1"/>
</dbReference>
<dbReference type="PANTHER" id="PTHR43586">
    <property type="entry name" value="CYSTEINE DESULFURASE"/>
    <property type="match status" value="1"/>
</dbReference>
<dbReference type="InterPro" id="IPR008775">
    <property type="entry name" value="Phytyl_CoA_dOase-like"/>
</dbReference>
<name>A0A812XKN4_SYMPI</name>
<proteinExistence type="predicted"/>
<dbReference type="SUPFAM" id="SSF53383">
    <property type="entry name" value="PLP-dependent transferases"/>
    <property type="match status" value="1"/>
</dbReference>
<dbReference type="AlphaFoldDB" id="A0A812XKN4"/>
<dbReference type="EMBL" id="CAJNIZ010046016">
    <property type="protein sequence ID" value="CAE7736754.1"/>
    <property type="molecule type" value="Genomic_DNA"/>
</dbReference>
<dbReference type="InterPro" id="IPR015421">
    <property type="entry name" value="PyrdxlP-dep_Trfase_major"/>
</dbReference>
<dbReference type="OrthoDB" id="420046at2759"/>
<dbReference type="InterPro" id="IPR000192">
    <property type="entry name" value="Aminotrans_V_dom"/>
</dbReference>
<dbReference type="PANTHER" id="PTHR43586:SF21">
    <property type="entry name" value="PYRIDOXAL PHOSPHATE (PLP)-DEPENDENT ASPARTATE AMINOTRANSFERASE SUPERFAMILY"/>
    <property type="match status" value="1"/>
</dbReference>
<evidence type="ECO:0000259" key="1">
    <source>
        <dbReference type="Pfam" id="PF00266"/>
    </source>
</evidence>
<gene>
    <name evidence="2" type="primary">sufS</name>
    <name evidence="2" type="ORF">SPIL2461_LOCUS21178</name>
</gene>
<dbReference type="SUPFAM" id="SSF51197">
    <property type="entry name" value="Clavaminate synthase-like"/>
    <property type="match status" value="1"/>
</dbReference>
<organism evidence="2 3">
    <name type="scientific">Symbiodinium pilosum</name>
    <name type="common">Dinoflagellate</name>
    <dbReference type="NCBI Taxonomy" id="2952"/>
    <lineage>
        <taxon>Eukaryota</taxon>
        <taxon>Sar</taxon>
        <taxon>Alveolata</taxon>
        <taxon>Dinophyceae</taxon>
        <taxon>Suessiales</taxon>
        <taxon>Symbiodiniaceae</taxon>
        <taxon>Symbiodinium</taxon>
    </lineage>
</organism>
<feature type="non-terminal residue" evidence="2">
    <location>
        <position position="1"/>
    </location>
</feature>
<evidence type="ECO:0000313" key="2">
    <source>
        <dbReference type="EMBL" id="CAE7736754.1"/>
    </source>
</evidence>
<comment type="caution">
    <text evidence="2">The sequence shown here is derived from an EMBL/GenBank/DDBJ whole genome shotgun (WGS) entry which is preliminary data.</text>
</comment>
<reference evidence="2" key="1">
    <citation type="submission" date="2021-02" db="EMBL/GenBank/DDBJ databases">
        <authorList>
            <person name="Dougan E. K."/>
            <person name="Rhodes N."/>
            <person name="Thang M."/>
            <person name="Chan C."/>
        </authorList>
    </citation>
    <scope>NUCLEOTIDE SEQUENCE</scope>
</reference>
<sequence length="670" mass="72242">MRRLPCWRRWPQVARTPCRCVSSAPSIPGSAQGAAWNVNASERGYKDLATKSILQHGFVLLHGLFAGEELDRLATPAISKTQEVLSMLQEKGVELSVGSRLGFHEVVLRSPGRYDVPCPFEAFNGELLQKIDCIANELLSDKAAHRPPARAFAGTVRASPGSEAQIWHADSPHASDAHRGPHLLNVLVATQDLVPSLGPTELVPGSHILTNHLREGAQFGTELLYQSPGNSPELVGAEKSPVLAEMAKGSVLVFDDRILHRGGGNTSKLNRDVVFFSYSHPSFEHATHYEAVRSLETYDHRSLAETVRSEFPGLRSNSHDAPVLADGASGSQLHTSAIQAVQDQLCYGTANIGGAYESSQRAEATVQRARLAMSEFLGCAAEEVVFGASMTALVLHLARALRPRLQPALDSKCKCNIVLDPISHGANVWPWVKLAGKLGAEVRWLPVKANCVLDTEDSLLAAAIDKDTCLVAAGAASNGVGAIHDVGTLCKKAKELSRGRAMTLVDAVHYAPHGQIDVQRVGCDFLVCSPYKFFGPHAGVLFGRRGLLESLPADRLDCSDDSLPSSLNNHMSRWEVGTQNYEALSGVTAAVNYLADLGHRFGGADPNGTRAERLEAAWGAIDAHENDLKRRFLEGLRNIRKVRLLGEEDPACAAHRTATFAVSKEGLAPQ</sequence>
<dbReference type="Gene3D" id="2.60.120.620">
    <property type="entry name" value="q2cbj1_9rhob like domain"/>
    <property type="match status" value="1"/>
</dbReference>
<dbReference type="Gene3D" id="3.90.1150.10">
    <property type="entry name" value="Aspartate Aminotransferase, domain 1"/>
    <property type="match status" value="1"/>
</dbReference>
<dbReference type="Pfam" id="PF05721">
    <property type="entry name" value="PhyH"/>
    <property type="match status" value="1"/>
</dbReference>
<keyword evidence="3" id="KW-1185">Reference proteome</keyword>
<accession>A0A812XKN4</accession>
<dbReference type="Proteomes" id="UP000649617">
    <property type="component" value="Unassembled WGS sequence"/>
</dbReference>
<dbReference type="InterPro" id="IPR015424">
    <property type="entry name" value="PyrdxlP-dep_Trfase"/>
</dbReference>
<evidence type="ECO:0000313" key="3">
    <source>
        <dbReference type="Proteomes" id="UP000649617"/>
    </source>
</evidence>
<protein>
    <submittedName>
        <fullName evidence="2">SufS protein</fullName>
    </submittedName>
</protein>
<feature type="domain" description="Aminotransferase class V" evidence="1">
    <location>
        <begin position="325"/>
        <end position="598"/>
    </location>
</feature>
<dbReference type="Pfam" id="PF00266">
    <property type="entry name" value="Aminotran_5"/>
    <property type="match status" value="1"/>
</dbReference>